<evidence type="ECO:0000256" key="1">
    <source>
        <dbReference type="SAM" id="MobiDB-lite"/>
    </source>
</evidence>
<dbReference type="KEGG" id="rml:FF011L_24610"/>
<accession>A0A517MFM6</accession>
<reference evidence="2 3" key="1">
    <citation type="submission" date="2019-02" db="EMBL/GenBank/DDBJ databases">
        <title>Deep-cultivation of Planctomycetes and their phenomic and genomic characterization uncovers novel biology.</title>
        <authorList>
            <person name="Wiegand S."/>
            <person name="Jogler M."/>
            <person name="Boedeker C."/>
            <person name="Pinto D."/>
            <person name="Vollmers J."/>
            <person name="Rivas-Marin E."/>
            <person name="Kohn T."/>
            <person name="Peeters S.H."/>
            <person name="Heuer A."/>
            <person name="Rast P."/>
            <person name="Oberbeckmann S."/>
            <person name="Bunk B."/>
            <person name="Jeske O."/>
            <person name="Meyerdierks A."/>
            <person name="Storesund J.E."/>
            <person name="Kallscheuer N."/>
            <person name="Luecker S."/>
            <person name="Lage O.M."/>
            <person name="Pohl T."/>
            <person name="Merkel B.J."/>
            <person name="Hornburger P."/>
            <person name="Mueller R.-W."/>
            <person name="Bruemmer F."/>
            <person name="Labrenz M."/>
            <person name="Spormann A.M."/>
            <person name="Op den Camp H."/>
            <person name="Overmann J."/>
            <person name="Amann R."/>
            <person name="Jetten M.S.M."/>
            <person name="Mascher T."/>
            <person name="Medema M.H."/>
            <person name="Devos D.P."/>
            <person name="Kaster A.-K."/>
            <person name="Ovreas L."/>
            <person name="Rohde M."/>
            <person name="Galperin M.Y."/>
            <person name="Jogler C."/>
        </authorList>
    </citation>
    <scope>NUCLEOTIDE SEQUENCE [LARGE SCALE GENOMIC DNA]</scope>
    <source>
        <strain evidence="2 3">FF011L</strain>
    </source>
</reference>
<evidence type="ECO:0008006" key="4">
    <source>
        <dbReference type="Google" id="ProtNLM"/>
    </source>
</evidence>
<name>A0A517MFM6_9BACT</name>
<organism evidence="2 3">
    <name type="scientific">Roseimaritima multifibrata</name>
    <dbReference type="NCBI Taxonomy" id="1930274"/>
    <lineage>
        <taxon>Bacteria</taxon>
        <taxon>Pseudomonadati</taxon>
        <taxon>Planctomycetota</taxon>
        <taxon>Planctomycetia</taxon>
        <taxon>Pirellulales</taxon>
        <taxon>Pirellulaceae</taxon>
        <taxon>Roseimaritima</taxon>
    </lineage>
</organism>
<feature type="region of interest" description="Disordered" evidence="1">
    <location>
        <begin position="119"/>
        <end position="269"/>
    </location>
</feature>
<dbReference type="AlphaFoldDB" id="A0A517MFM6"/>
<dbReference type="Gene3D" id="2.30.30.700">
    <property type="entry name" value="SLA1 homology domain 1"/>
    <property type="match status" value="1"/>
</dbReference>
<keyword evidence="3" id="KW-1185">Reference proteome</keyword>
<evidence type="ECO:0000313" key="3">
    <source>
        <dbReference type="Proteomes" id="UP000320672"/>
    </source>
</evidence>
<dbReference type="EMBL" id="CP036262">
    <property type="protein sequence ID" value="QDS93688.1"/>
    <property type="molecule type" value="Genomic_DNA"/>
</dbReference>
<proteinExistence type="predicted"/>
<dbReference type="Proteomes" id="UP000320672">
    <property type="component" value="Chromosome"/>
</dbReference>
<gene>
    <name evidence="2" type="ORF">FF011L_24610</name>
</gene>
<sequence length="493" mass="53799">MLTLVTGSACFFGAATLATGQAPGTFKPVPKFGEATQKNVAANGHRPSHHLNWRKSSQTVDVAATAAAVQTAAVPQTPAKLAPAIQATRGKLPVRQVREIQQVAFQDGPSLQLPPALQNQDSGDANADIFNNPFGDDPAKALPNSGAEVVPGDAPNMNLNPFDDGPANALPIPGTETLPNEAPKAAPQTDLLPAPQGNPMRDQASPYDRGEPAEELTPPGPAEDAASDAPYTNPFNRDETGAAESGSIDQSERRQTFGNRTTPGNLPEFSCDDFRDRLASRKIEHVSLDISPPFRPEITQEDEWEKERRIFNEKQKIRDWRSMDGHLMARGRLRDLRYEEVILETEDGVMEEISVNRISEADLAYISTQWGLPTECRIRQEKYRPRDWTPSQVDWKASGLCHTPLYFEEVNLERYGHTAGPIAQPLLSSAHFFLNVAVLPYKMGIHPPNECQYSLGYYRPGDCAPWIVPPVPISLRGALAQGAVVGGLVALIP</sequence>
<protein>
    <recommendedName>
        <fullName evidence="4">SLA1 homology domain-containing protein</fullName>
    </recommendedName>
</protein>
<evidence type="ECO:0000313" key="2">
    <source>
        <dbReference type="EMBL" id="QDS93688.1"/>
    </source>
</evidence>